<dbReference type="RefSeq" id="WP_256555306.1">
    <property type="nucleotide sequence ID" value="NZ_JANHOF010000004.1"/>
</dbReference>
<keyword evidence="2" id="KW-0067">ATP-binding</keyword>
<dbReference type="InterPro" id="IPR032830">
    <property type="entry name" value="XPB/Ssl2_N"/>
</dbReference>
<keyword evidence="2" id="KW-0378">Hydrolase</keyword>
<dbReference type="Pfam" id="PF13625">
    <property type="entry name" value="Helicase_C_3"/>
    <property type="match status" value="1"/>
</dbReference>
<evidence type="ECO:0000259" key="1">
    <source>
        <dbReference type="Pfam" id="PF13625"/>
    </source>
</evidence>
<keyword evidence="2" id="KW-0347">Helicase</keyword>
<evidence type="ECO:0000313" key="2">
    <source>
        <dbReference type="EMBL" id="MFC0390926.1"/>
    </source>
</evidence>
<protein>
    <submittedName>
        <fullName evidence="2">Helicase-associated domain-containing protein</fullName>
    </submittedName>
</protein>
<feature type="domain" description="Helicase XPB/Ssl2 N-terminal" evidence="1">
    <location>
        <begin position="323"/>
        <end position="401"/>
    </location>
</feature>
<dbReference type="Proteomes" id="UP001589818">
    <property type="component" value="Unassembled WGS sequence"/>
</dbReference>
<comment type="caution">
    <text evidence="2">The sequence shown here is derived from an EMBL/GenBank/DDBJ whole genome shotgun (WGS) entry which is preliminary data.</text>
</comment>
<accession>A0ABV6J572</accession>
<keyword evidence="2" id="KW-0547">Nucleotide-binding</keyword>
<dbReference type="EMBL" id="JBHLVF010000010">
    <property type="protein sequence ID" value="MFC0390926.1"/>
    <property type="molecule type" value="Genomic_DNA"/>
</dbReference>
<gene>
    <name evidence="2" type="ORF">ACFFJ8_06020</name>
</gene>
<organism evidence="2 3">
    <name type="scientific">Paenibacillus mendelii</name>
    <dbReference type="NCBI Taxonomy" id="206163"/>
    <lineage>
        <taxon>Bacteria</taxon>
        <taxon>Bacillati</taxon>
        <taxon>Bacillota</taxon>
        <taxon>Bacilli</taxon>
        <taxon>Bacillales</taxon>
        <taxon>Paenibacillaceae</taxon>
        <taxon>Paenibacillus</taxon>
    </lineage>
</organism>
<name>A0ABV6J572_9BACL</name>
<dbReference type="GO" id="GO:0004386">
    <property type="term" value="F:helicase activity"/>
    <property type="evidence" value="ECO:0007669"/>
    <property type="project" value="UniProtKB-KW"/>
</dbReference>
<proteinExistence type="predicted"/>
<evidence type="ECO:0000313" key="3">
    <source>
        <dbReference type="Proteomes" id="UP001589818"/>
    </source>
</evidence>
<keyword evidence="3" id="KW-1185">Reference proteome</keyword>
<reference evidence="2 3" key="1">
    <citation type="submission" date="2024-09" db="EMBL/GenBank/DDBJ databases">
        <authorList>
            <person name="Sun Q."/>
            <person name="Mori K."/>
        </authorList>
    </citation>
    <scope>NUCLEOTIDE SEQUENCE [LARGE SCALE GENOMIC DNA]</scope>
    <source>
        <strain evidence="2 3">CCM 4839</strain>
    </source>
</reference>
<sequence>MQNDHSSSSPMESLSARATHALAVAMRRFGSLPFQEEQLLRVGQPAYSGAEYRVALLELRKAELLIAVRRGWGEKLYCVPPEVYFRWHPVLFPKMPEPVEQADIMYMDEHTPCPPLGLQLLHAAAELVKTGMKLTTKGILTKRTIEKCSQHLFLGNEAAAFLSFPPEMDGYPFKVAVMLDMAARLNIFVKHEKKLALHEEAFAGWMELPVREREAGLIRMWRDLYAVRTSYSADAAALVSRLEPFKWYRLDDLDHVLETRMHGVPDGSRQETPVRAWCRLMMQLGWMEEAATHHGERACRWLYGSTAMEQAEAGHTISEPIRVTPDCEVFVPPLASTAVRWQLEMMAERVQSDVMTIYRLNAKSIAAACERGSQYEELAAFLEYASGEPLPDTVQFAMEGWAQAGPAAAALPESISSGAESGHQLALDPLFTDPTKTDHLDRLMELPTVESLFQGLDEVPLVWRSQMRAYHKSTRRELMERALNWRVPVNLSVMGTIIPFVPDELVDGMGDWAVSGRLLKNCGAEPVKLKPDMWDEMMLVIPKLH</sequence>